<dbReference type="PANTHER" id="PTHR42929:SF5">
    <property type="entry name" value="ABC TRANSPORTER PERMEASE PROTEIN"/>
    <property type="match status" value="1"/>
</dbReference>
<comment type="caution">
    <text evidence="10">The sequence shown here is derived from an EMBL/GenBank/DDBJ whole genome shotgun (WGS) entry which is preliminary data.</text>
</comment>
<feature type="domain" description="ABC transmembrane type-1" evidence="9">
    <location>
        <begin position="77"/>
        <end position="281"/>
    </location>
</feature>
<feature type="transmembrane region" description="Helical" evidence="8">
    <location>
        <begin position="112"/>
        <end position="135"/>
    </location>
</feature>
<keyword evidence="6 8" id="KW-1133">Transmembrane helix</keyword>
<dbReference type="CDD" id="cd06261">
    <property type="entry name" value="TM_PBP2"/>
    <property type="match status" value="1"/>
</dbReference>
<feature type="transmembrane region" description="Helical" evidence="8">
    <location>
        <begin position="232"/>
        <end position="251"/>
    </location>
</feature>
<evidence type="ECO:0000259" key="9">
    <source>
        <dbReference type="PROSITE" id="PS50928"/>
    </source>
</evidence>
<evidence type="ECO:0000256" key="2">
    <source>
        <dbReference type="ARBA" id="ARBA00007069"/>
    </source>
</evidence>
<evidence type="ECO:0000313" key="11">
    <source>
        <dbReference type="Proteomes" id="UP000318509"/>
    </source>
</evidence>
<keyword evidence="3 8" id="KW-0813">Transport</keyword>
<evidence type="ECO:0000313" key="10">
    <source>
        <dbReference type="EMBL" id="TMI90053.1"/>
    </source>
</evidence>
<evidence type="ECO:0000256" key="5">
    <source>
        <dbReference type="ARBA" id="ARBA00022692"/>
    </source>
</evidence>
<dbReference type="Gene3D" id="1.10.3720.10">
    <property type="entry name" value="MetI-like"/>
    <property type="match status" value="1"/>
</dbReference>
<proteinExistence type="inferred from homology"/>
<feature type="transmembrane region" description="Helical" evidence="8">
    <location>
        <begin position="21"/>
        <end position="47"/>
    </location>
</feature>
<keyword evidence="5 8" id="KW-0812">Transmembrane</keyword>
<comment type="subcellular location">
    <subcellularLocation>
        <location evidence="1 8">Cell membrane</location>
        <topology evidence="1 8">Multi-pass membrane protein</topology>
    </subcellularLocation>
</comment>
<dbReference type="EMBL" id="VBAK01000115">
    <property type="protein sequence ID" value="TMI90053.1"/>
    <property type="molecule type" value="Genomic_DNA"/>
</dbReference>
<dbReference type="PROSITE" id="PS50928">
    <property type="entry name" value="ABC_TM1"/>
    <property type="match status" value="1"/>
</dbReference>
<evidence type="ECO:0000256" key="7">
    <source>
        <dbReference type="ARBA" id="ARBA00023136"/>
    </source>
</evidence>
<dbReference type="GO" id="GO:0055085">
    <property type="term" value="P:transmembrane transport"/>
    <property type="evidence" value="ECO:0007669"/>
    <property type="project" value="InterPro"/>
</dbReference>
<dbReference type="PANTHER" id="PTHR42929">
    <property type="entry name" value="INNER MEMBRANE ABC TRANSPORTER PERMEASE PROTEIN YDCU-RELATED-RELATED"/>
    <property type="match status" value="1"/>
</dbReference>
<comment type="similarity">
    <text evidence="2">Belongs to the binding-protein-dependent transport system permease family. CysTW subfamily.</text>
</comment>
<dbReference type="Proteomes" id="UP000318509">
    <property type="component" value="Unassembled WGS sequence"/>
</dbReference>
<dbReference type="GO" id="GO:0005886">
    <property type="term" value="C:plasma membrane"/>
    <property type="evidence" value="ECO:0007669"/>
    <property type="project" value="UniProtKB-SubCell"/>
</dbReference>
<dbReference type="InterPro" id="IPR035906">
    <property type="entry name" value="MetI-like_sf"/>
</dbReference>
<feature type="transmembrane region" description="Helical" evidence="8">
    <location>
        <begin position="263"/>
        <end position="282"/>
    </location>
</feature>
<evidence type="ECO:0000256" key="6">
    <source>
        <dbReference type="ARBA" id="ARBA00022989"/>
    </source>
</evidence>
<organism evidence="10 11">
    <name type="scientific">Candidatus Segetimicrobium genomatis</name>
    <dbReference type="NCBI Taxonomy" id="2569760"/>
    <lineage>
        <taxon>Bacteria</taxon>
        <taxon>Bacillati</taxon>
        <taxon>Candidatus Sysuimicrobiota</taxon>
        <taxon>Candidatus Sysuimicrobiia</taxon>
        <taxon>Candidatus Sysuimicrobiales</taxon>
        <taxon>Candidatus Segetimicrobiaceae</taxon>
        <taxon>Candidatus Segetimicrobium</taxon>
    </lineage>
</organism>
<dbReference type="AlphaFoldDB" id="A0A537K2P1"/>
<keyword evidence="7 8" id="KW-0472">Membrane</keyword>
<keyword evidence="4" id="KW-1003">Cell membrane</keyword>
<feature type="transmembrane region" description="Helical" evidence="8">
    <location>
        <begin position="204"/>
        <end position="226"/>
    </location>
</feature>
<feature type="transmembrane region" description="Helical" evidence="8">
    <location>
        <begin position="81"/>
        <end position="100"/>
    </location>
</feature>
<sequence length="293" mass="32257">MQAAVASPRARSDVRAWRRGLLIAPALGVMLVFFVLPYLNLLLISFFTPSHQAPYLRVLTLANYARVVRDPFTWGVVWRTLWLGALTTILSLVLSYPVAYHLARASRRIKGVLMILVISPLLVGVLIRTYGWIILLQDTGVINQGLRALGIGRLPLMYNQTGALIGLVHVFIPFMVLSLAGSIQGIDPELEMEARSLGAGAWRTFWRVTLPLSLPGVLAGTVLVFVLAISSYVIPSLLGGFTVLTVPILVVRTITELFNWPAGSAFAILFFAITLALVWLYLRLLGRISRPVT</sequence>
<evidence type="ECO:0000256" key="8">
    <source>
        <dbReference type="RuleBase" id="RU363032"/>
    </source>
</evidence>
<dbReference type="Pfam" id="PF00528">
    <property type="entry name" value="BPD_transp_1"/>
    <property type="match status" value="1"/>
</dbReference>
<protein>
    <submittedName>
        <fullName evidence="10">ABC transporter permease</fullName>
    </submittedName>
</protein>
<gene>
    <name evidence="10" type="ORF">E6H00_07605</name>
</gene>
<evidence type="ECO:0000256" key="1">
    <source>
        <dbReference type="ARBA" id="ARBA00004651"/>
    </source>
</evidence>
<feature type="transmembrane region" description="Helical" evidence="8">
    <location>
        <begin position="163"/>
        <end position="183"/>
    </location>
</feature>
<evidence type="ECO:0000256" key="4">
    <source>
        <dbReference type="ARBA" id="ARBA00022475"/>
    </source>
</evidence>
<dbReference type="SUPFAM" id="SSF161098">
    <property type="entry name" value="MetI-like"/>
    <property type="match status" value="1"/>
</dbReference>
<dbReference type="InterPro" id="IPR000515">
    <property type="entry name" value="MetI-like"/>
</dbReference>
<evidence type="ECO:0000256" key="3">
    <source>
        <dbReference type="ARBA" id="ARBA00022448"/>
    </source>
</evidence>
<accession>A0A537K2P1</accession>
<reference evidence="10 11" key="1">
    <citation type="journal article" date="2019" name="Nat. Microbiol.">
        <title>Mediterranean grassland soil C-N compound turnover is dependent on rainfall and depth, and is mediated by genomically divergent microorganisms.</title>
        <authorList>
            <person name="Diamond S."/>
            <person name="Andeer P.F."/>
            <person name="Li Z."/>
            <person name="Crits-Christoph A."/>
            <person name="Burstein D."/>
            <person name="Anantharaman K."/>
            <person name="Lane K.R."/>
            <person name="Thomas B.C."/>
            <person name="Pan C."/>
            <person name="Northen T.R."/>
            <person name="Banfield J.F."/>
        </authorList>
    </citation>
    <scope>NUCLEOTIDE SEQUENCE [LARGE SCALE GENOMIC DNA]</scope>
    <source>
        <strain evidence="10">NP_3</strain>
    </source>
</reference>
<name>A0A537K2P1_9BACT</name>